<reference evidence="2" key="1">
    <citation type="journal article" date="2023" name="G3 (Bethesda)">
        <title>Genome assembly and association tests identify interacting loci associated with vigor, precocity, and sex in interspecific pistachio rootstocks.</title>
        <authorList>
            <person name="Palmer W."/>
            <person name="Jacygrad E."/>
            <person name="Sagayaradj S."/>
            <person name="Cavanaugh K."/>
            <person name="Han R."/>
            <person name="Bertier L."/>
            <person name="Beede B."/>
            <person name="Kafkas S."/>
            <person name="Golino D."/>
            <person name="Preece J."/>
            <person name="Michelmore R."/>
        </authorList>
    </citation>
    <scope>NUCLEOTIDE SEQUENCE [LARGE SCALE GENOMIC DNA]</scope>
</reference>
<organism evidence="1 2">
    <name type="scientific">Pistacia integerrima</name>
    <dbReference type="NCBI Taxonomy" id="434235"/>
    <lineage>
        <taxon>Eukaryota</taxon>
        <taxon>Viridiplantae</taxon>
        <taxon>Streptophyta</taxon>
        <taxon>Embryophyta</taxon>
        <taxon>Tracheophyta</taxon>
        <taxon>Spermatophyta</taxon>
        <taxon>Magnoliopsida</taxon>
        <taxon>eudicotyledons</taxon>
        <taxon>Gunneridae</taxon>
        <taxon>Pentapetalae</taxon>
        <taxon>rosids</taxon>
        <taxon>malvids</taxon>
        <taxon>Sapindales</taxon>
        <taxon>Anacardiaceae</taxon>
        <taxon>Pistacia</taxon>
    </lineage>
</organism>
<comment type="caution">
    <text evidence="1">The sequence shown here is derived from an EMBL/GenBank/DDBJ whole genome shotgun (WGS) entry which is preliminary data.</text>
</comment>
<proteinExistence type="predicted"/>
<sequence length="169" mass="19050">MTLKLQMIEKGVQVIAIASCNAQNKPALLLDVYIYDYLMKRKLHASAKAFQAEGKVSTDPVGSVHYPRMPPEMWCDIINKAKDGGLNVIQTYVFWSSHEPVQGQYNFEGNCNLTEAKKPYSAGLLEGKTMDTMVMNPIMEIETQIAWSRFLETLSSQLAQEHIPLILLK</sequence>
<dbReference type="EMBL" id="CM047737">
    <property type="protein sequence ID" value="KAJ0048510.1"/>
    <property type="molecule type" value="Genomic_DNA"/>
</dbReference>
<gene>
    <name evidence="1" type="ORF">Pint_16103</name>
</gene>
<keyword evidence="2" id="KW-1185">Reference proteome</keyword>
<evidence type="ECO:0000313" key="2">
    <source>
        <dbReference type="Proteomes" id="UP001163603"/>
    </source>
</evidence>
<protein>
    <submittedName>
        <fullName evidence="1">Uncharacterized protein</fullName>
    </submittedName>
</protein>
<dbReference type="Proteomes" id="UP001163603">
    <property type="component" value="Chromosome 2"/>
</dbReference>
<accession>A0ACC0ZAE5</accession>
<name>A0ACC0ZAE5_9ROSI</name>
<evidence type="ECO:0000313" key="1">
    <source>
        <dbReference type="EMBL" id="KAJ0048510.1"/>
    </source>
</evidence>